<proteinExistence type="predicted"/>
<protein>
    <recommendedName>
        <fullName evidence="4">DUF4262 domain-containing protein</fullName>
    </recommendedName>
</protein>
<sequence length="195" mass="20892">MLGSLLRVSTVAATRVAAGADLCRRQNGAVVDTDEALRKWMVNTADKHGAAVMHVAGDDIGAAYAFSVGAWRRFGKPEVVVIGLPKEVAHAVVNTYVQRVGDGERFQPGQLYDGFLQGCPVTFEKVALQHYPEYLGSAFLVYNGPDFPAVQLIASSPDGGKFPWQPDAPGGFREYQPVLTDSGLPESWTPGTDGP</sequence>
<name>A0A1H3RWT6_9PSEU</name>
<keyword evidence="3" id="KW-1185">Reference proteome</keyword>
<evidence type="ECO:0000313" key="3">
    <source>
        <dbReference type="Proteomes" id="UP000199529"/>
    </source>
</evidence>
<dbReference type="Pfam" id="PF14081">
    <property type="entry name" value="DUF4262"/>
    <property type="match status" value="1"/>
</dbReference>
<evidence type="ECO:0008006" key="4">
    <source>
        <dbReference type="Google" id="ProtNLM"/>
    </source>
</evidence>
<gene>
    <name evidence="2" type="ORF">SAMN05216215_105845</name>
</gene>
<accession>A0A1H3RWT6</accession>
<dbReference type="EMBL" id="FNOK01000058">
    <property type="protein sequence ID" value="SDZ30166.1"/>
    <property type="molecule type" value="Genomic_DNA"/>
</dbReference>
<dbReference type="AlphaFoldDB" id="A0A1H3RWT6"/>
<evidence type="ECO:0000313" key="2">
    <source>
        <dbReference type="EMBL" id="SDZ30166.1"/>
    </source>
</evidence>
<organism evidence="2 3">
    <name type="scientific">Saccharopolyspora shandongensis</name>
    <dbReference type="NCBI Taxonomy" id="418495"/>
    <lineage>
        <taxon>Bacteria</taxon>
        <taxon>Bacillati</taxon>
        <taxon>Actinomycetota</taxon>
        <taxon>Actinomycetes</taxon>
        <taxon>Pseudonocardiales</taxon>
        <taxon>Pseudonocardiaceae</taxon>
        <taxon>Saccharopolyspora</taxon>
    </lineage>
</organism>
<reference evidence="3" key="1">
    <citation type="submission" date="2016-10" db="EMBL/GenBank/DDBJ databases">
        <authorList>
            <person name="Varghese N."/>
            <person name="Submissions S."/>
        </authorList>
    </citation>
    <scope>NUCLEOTIDE SEQUENCE [LARGE SCALE GENOMIC DNA]</scope>
    <source>
        <strain evidence="3">CGMCC 4.3530</strain>
    </source>
</reference>
<dbReference type="InterPro" id="IPR025358">
    <property type="entry name" value="DUF4262"/>
</dbReference>
<feature type="region of interest" description="Disordered" evidence="1">
    <location>
        <begin position="175"/>
        <end position="195"/>
    </location>
</feature>
<dbReference type="STRING" id="418495.SAMN05216215_105845"/>
<evidence type="ECO:0000256" key="1">
    <source>
        <dbReference type="SAM" id="MobiDB-lite"/>
    </source>
</evidence>
<dbReference type="Proteomes" id="UP000199529">
    <property type="component" value="Unassembled WGS sequence"/>
</dbReference>